<feature type="compositionally biased region" description="Low complexity" evidence="2">
    <location>
        <begin position="263"/>
        <end position="280"/>
    </location>
</feature>
<keyword evidence="4" id="KW-1185">Reference proteome</keyword>
<feature type="region of interest" description="Disordered" evidence="2">
    <location>
        <begin position="322"/>
        <end position="451"/>
    </location>
</feature>
<evidence type="ECO:0000256" key="1">
    <source>
        <dbReference type="SAM" id="Coils"/>
    </source>
</evidence>
<dbReference type="EMBL" id="CP002156">
    <property type="protein sequence ID" value="ADM09630.1"/>
    <property type="molecule type" value="Genomic_DNA"/>
</dbReference>
<dbReference type="Proteomes" id="UP000001302">
    <property type="component" value="Chromosome"/>
</dbReference>
<keyword evidence="1" id="KW-0175">Coiled coil</keyword>
<gene>
    <name evidence="3" type="ordered locus">PB2503_07874</name>
</gene>
<dbReference type="RefSeq" id="WP_013300604.1">
    <property type="nucleotide sequence ID" value="NC_014414.1"/>
</dbReference>
<evidence type="ECO:0000313" key="3">
    <source>
        <dbReference type="EMBL" id="ADM09630.1"/>
    </source>
</evidence>
<evidence type="ECO:0000256" key="2">
    <source>
        <dbReference type="SAM" id="MobiDB-lite"/>
    </source>
</evidence>
<feature type="coiled-coil region" evidence="1">
    <location>
        <begin position="41"/>
        <end position="68"/>
    </location>
</feature>
<accession>E0TH46</accession>
<reference evidence="4" key="1">
    <citation type="submission" date="2010-08" db="EMBL/GenBank/DDBJ databases">
        <title>Genome sequence of Parvularcula bermudensis HTCC2503.</title>
        <authorList>
            <person name="Kang D.-M."/>
            <person name="Oh H.-M."/>
            <person name="Cho J.-C."/>
        </authorList>
    </citation>
    <scope>NUCLEOTIDE SEQUENCE [LARGE SCALE GENOMIC DNA]</scope>
    <source>
        <strain evidence="4">ATCC BAA-594 / HTCC2503 / KCTC 12087</strain>
    </source>
</reference>
<feature type="compositionally biased region" description="Basic and acidic residues" evidence="2">
    <location>
        <begin position="374"/>
        <end position="396"/>
    </location>
</feature>
<feature type="region of interest" description="Disordered" evidence="2">
    <location>
        <begin position="146"/>
        <end position="189"/>
    </location>
</feature>
<feature type="region of interest" description="Disordered" evidence="2">
    <location>
        <begin position="222"/>
        <end position="308"/>
    </location>
</feature>
<feature type="compositionally biased region" description="Basic and acidic residues" evidence="2">
    <location>
        <begin position="411"/>
        <end position="427"/>
    </location>
</feature>
<dbReference type="AlphaFoldDB" id="E0TH46"/>
<dbReference type="HOGENOM" id="CLU_606689_0_0_5"/>
<feature type="compositionally biased region" description="Basic and acidic residues" evidence="2">
    <location>
        <begin position="322"/>
        <end position="351"/>
    </location>
</feature>
<dbReference type="KEGG" id="pbr:PB2503_07874"/>
<feature type="compositionally biased region" description="Polar residues" evidence="2">
    <location>
        <begin position="154"/>
        <end position="168"/>
    </location>
</feature>
<dbReference type="OrthoDB" id="7630018at2"/>
<dbReference type="STRING" id="314260.PB2503_07874"/>
<proteinExistence type="predicted"/>
<feature type="compositionally biased region" description="Polar residues" evidence="2">
    <location>
        <begin position="226"/>
        <end position="238"/>
    </location>
</feature>
<name>E0TH46_PARBH</name>
<evidence type="ECO:0000313" key="4">
    <source>
        <dbReference type="Proteomes" id="UP000001302"/>
    </source>
</evidence>
<feature type="compositionally biased region" description="Low complexity" evidence="2">
    <location>
        <begin position="359"/>
        <end position="370"/>
    </location>
</feature>
<organism evidence="3 4">
    <name type="scientific">Parvularcula bermudensis (strain ATCC BAA-594 / HTCC2503 / KCTC 12087)</name>
    <dbReference type="NCBI Taxonomy" id="314260"/>
    <lineage>
        <taxon>Bacteria</taxon>
        <taxon>Pseudomonadati</taxon>
        <taxon>Pseudomonadota</taxon>
        <taxon>Alphaproteobacteria</taxon>
        <taxon>Parvularculales</taxon>
        <taxon>Parvularculaceae</taxon>
        <taxon>Parvularcula</taxon>
    </lineage>
</organism>
<reference evidence="3 4" key="2">
    <citation type="journal article" date="2011" name="J. Bacteriol.">
        <title>Complete genome sequence of strain HTCC2503T of Parvularcula bermudensis, the type species of the order "Parvularculales" in the class Alphaproteobacteria.</title>
        <authorList>
            <person name="Oh H.M."/>
            <person name="Kang I."/>
            <person name="Vergin K.L."/>
            <person name="Kang D."/>
            <person name="Rhee K.H."/>
            <person name="Giovannoni S.J."/>
            <person name="Cho J.C."/>
        </authorList>
    </citation>
    <scope>NUCLEOTIDE SEQUENCE [LARGE SCALE GENOMIC DNA]</scope>
    <source>
        <strain evidence="4">ATCC BAA-594 / HTCC2503 / KCTC 12087</strain>
    </source>
</reference>
<protein>
    <submittedName>
        <fullName evidence="3">Uncharacterized protein</fullName>
    </submittedName>
</protein>
<sequence length="451" mass="47856">MQIIFDVALLVISACAALYCWSLSRRLRALQNLRKGVGKALVDLTQSVGSLEAQLGRLRKEAAEATVRLEETIGKARDAEGRVDFMLETMDTQSRHIVKDLKRQETDIRKLMEGRQTELRTVLRDATMVCEMMNRQLVTLAEQKPVAAGRVAATPSSAPRSANESATPRATDANVESPRSGKSPVAAPAVEAVVSDRTSAPLSETEVEAAVEAVVLAGENDGAARTTPSKDASVTAQDANAHATISAEKVEMRTDRQQEEGGTTPSSAATEAAVPVTPAPRSEGADRVQQAKTSKAEAPLEIEPSVDAQATERLAARLSRLRQQERQKVEAVEGAARRLSESVEQPKRSEQSEVASSVALQAEAEGRAAASTDNRSEAAKALAKKIESHAAAKRAESGGGAIGGPSPKVAELARRLAQKAELRRAAADPKGSGLTKNPFPTDKPTKKVQAS</sequence>
<feature type="compositionally biased region" description="Basic and acidic residues" evidence="2">
    <location>
        <begin position="248"/>
        <end position="259"/>
    </location>
</feature>